<sequence>MEDVLKLTRSIAHCADKATNKNIIDLVSSDEDNNSEESINGIDQDNAVYDVDKHDIVVVVPNSDSEVLYKDGPGLTHAAYIVLIEHQGQNVQEWTSILGHVRIAATTVKDILLAEVVRNDTEVLDGPKELQNYSVRESLITRKLPITMKDDD</sequence>
<evidence type="ECO:0000313" key="5">
    <source>
        <dbReference type="Proteomes" id="UP000299102"/>
    </source>
</evidence>
<organism evidence="4 5">
    <name type="scientific">Eumeta variegata</name>
    <name type="common">Bagworm moth</name>
    <name type="synonym">Eumeta japonica</name>
    <dbReference type="NCBI Taxonomy" id="151549"/>
    <lineage>
        <taxon>Eukaryota</taxon>
        <taxon>Metazoa</taxon>
        <taxon>Ecdysozoa</taxon>
        <taxon>Arthropoda</taxon>
        <taxon>Hexapoda</taxon>
        <taxon>Insecta</taxon>
        <taxon>Pterygota</taxon>
        <taxon>Neoptera</taxon>
        <taxon>Endopterygota</taxon>
        <taxon>Lepidoptera</taxon>
        <taxon>Glossata</taxon>
        <taxon>Ditrysia</taxon>
        <taxon>Tineoidea</taxon>
        <taxon>Psychidae</taxon>
        <taxon>Oiketicinae</taxon>
        <taxon>Eumeta</taxon>
    </lineage>
</organism>
<dbReference type="EC" id="4.6.1.16" evidence="2"/>
<keyword evidence="4" id="KW-0255">Endonuclease</keyword>
<keyword evidence="5" id="KW-1185">Reference proteome</keyword>
<gene>
    <name evidence="4" type="primary">SEN1</name>
    <name evidence="4" type="ORF">EVAR_13368_1</name>
</gene>
<dbReference type="GO" id="GO:0005634">
    <property type="term" value="C:nucleus"/>
    <property type="evidence" value="ECO:0007669"/>
    <property type="project" value="UniProtKB-ARBA"/>
</dbReference>
<evidence type="ECO:0000313" key="4">
    <source>
        <dbReference type="EMBL" id="GBP16753.1"/>
    </source>
</evidence>
<keyword evidence="4" id="KW-0540">Nuclease</keyword>
<protein>
    <recommendedName>
        <fullName evidence="2">tRNA-intron lyase</fullName>
        <ecNumber evidence="2">4.6.1.16</ecNumber>
    </recommendedName>
</protein>
<dbReference type="GO" id="GO:0006388">
    <property type="term" value="P:tRNA splicing, via endonucleolytic cleavage and ligation"/>
    <property type="evidence" value="ECO:0007669"/>
    <property type="project" value="InterPro"/>
</dbReference>
<comment type="catalytic activity">
    <reaction evidence="3">
        <text>pretRNA = a 3'-half-tRNA molecule with a 5'-OH end + a 5'-half-tRNA molecule with a 2',3'-cyclic phosphate end + an intron with a 2',3'-cyclic phosphate and a 5'-hydroxyl terminus.</text>
        <dbReference type="EC" id="4.6.1.16"/>
    </reaction>
</comment>
<accession>A0A4C1TRY7</accession>
<dbReference type="Proteomes" id="UP000299102">
    <property type="component" value="Unassembled WGS sequence"/>
</dbReference>
<comment type="similarity">
    <text evidence="1">Belongs to the tRNA-intron endonuclease family.</text>
</comment>
<dbReference type="Gene3D" id="3.40.1350.10">
    <property type="match status" value="1"/>
</dbReference>
<keyword evidence="4" id="KW-0378">Hydrolase</keyword>
<dbReference type="SUPFAM" id="SSF53032">
    <property type="entry name" value="tRNA-intron endonuclease catalytic domain-like"/>
    <property type="match status" value="1"/>
</dbReference>
<reference evidence="4 5" key="1">
    <citation type="journal article" date="2019" name="Commun. Biol.">
        <title>The bagworm genome reveals a unique fibroin gene that provides high tensile strength.</title>
        <authorList>
            <person name="Kono N."/>
            <person name="Nakamura H."/>
            <person name="Ohtoshi R."/>
            <person name="Tomita M."/>
            <person name="Numata K."/>
            <person name="Arakawa K."/>
        </authorList>
    </citation>
    <scope>NUCLEOTIDE SEQUENCE [LARGE SCALE GENOMIC DNA]</scope>
</reference>
<evidence type="ECO:0000256" key="1">
    <source>
        <dbReference type="ARBA" id="ARBA00008078"/>
    </source>
</evidence>
<comment type="caution">
    <text evidence="4">The sequence shown here is derived from an EMBL/GenBank/DDBJ whole genome shotgun (WGS) entry which is preliminary data.</text>
</comment>
<dbReference type="CDD" id="cd22363">
    <property type="entry name" value="tRNA-intron_lyase_C"/>
    <property type="match status" value="1"/>
</dbReference>
<dbReference type="InterPro" id="IPR011856">
    <property type="entry name" value="tRNA_endonuc-like_dom_sf"/>
</dbReference>
<dbReference type="InterPro" id="IPR036167">
    <property type="entry name" value="tRNA_intron_Endo_cat-like_sf"/>
</dbReference>
<name>A0A4C1TRY7_EUMVA</name>
<evidence type="ECO:0000256" key="2">
    <source>
        <dbReference type="ARBA" id="ARBA00012573"/>
    </source>
</evidence>
<dbReference type="AlphaFoldDB" id="A0A4C1TRY7"/>
<dbReference type="OrthoDB" id="10249562at2759"/>
<proteinExistence type="inferred from homology"/>
<dbReference type="EMBL" id="BGZK01000081">
    <property type="protein sequence ID" value="GBP16753.1"/>
    <property type="molecule type" value="Genomic_DNA"/>
</dbReference>
<evidence type="ECO:0000256" key="3">
    <source>
        <dbReference type="ARBA" id="ARBA00034031"/>
    </source>
</evidence>
<dbReference type="GO" id="GO:0000213">
    <property type="term" value="F:tRNA-intron lyase activity"/>
    <property type="evidence" value="ECO:0007669"/>
    <property type="project" value="UniProtKB-EC"/>
</dbReference>
<dbReference type="InterPro" id="IPR006677">
    <property type="entry name" value="tRNA_intron_Endonuc_cat-like"/>
</dbReference>
<dbReference type="GO" id="GO:0003676">
    <property type="term" value="F:nucleic acid binding"/>
    <property type="evidence" value="ECO:0007669"/>
    <property type="project" value="InterPro"/>
</dbReference>